<dbReference type="RefSeq" id="WP_155316478.1">
    <property type="nucleotide sequence ID" value="NZ_AP021874.1"/>
</dbReference>
<proteinExistence type="predicted"/>
<dbReference type="EMBL" id="AP021874">
    <property type="protein sequence ID" value="BBO68306.1"/>
    <property type="molecule type" value="Genomic_DNA"/>
</dbReference>
<protein>
    <recommendedName>
        <fullName evidence="3">Lipoprotein</fullName>
    </recommendedName>
</protein>
<reference evidence="1 2" key="1">
    <citation type="submission" date="2019-11" db="EMBL/GenBank/DDBJ databases">
        <title>Comparative genomics of hydrocarbon-degrading Desulfosarcina strains.</title>
        <authorList>
            <person name="Watanabe M."/>
            <person name="Kojima H."/>
            <person name="Fukui M."/>
        </authorList>
    </citation>
    <scope>NUCLEOTIDE SEQUENCE [LARGE SCALE GENOMIC DNA]</scope>
    <source>
        <strain evidence="1 2">PL12</strain>
    </source>
</reference>
<dbReference type="Gene3D" id="2.60.40.10">
    <property type="entry name" value="Immunoglobulins"/>
    <property type="match status" value="1"/>
</dbReference>
<dbReference type="InterPro" id="IPR014756">
    <property type="entry name" value="Ig_E-set"/>
</dbReference>
<dbReference type="SUPFAM" id="SSF81296">
    <property type="entry name" value="E set domains"/>
    <property type="match status" value="1"/>
</dbReference>
<accession>A0A5K7YGS1</accession>
<keyword evidence="2" id="KW-1185">Reference proteome</keyword>
<dbReference type="KEGG" id="dalk:DSCA_22360"/>
<dbReference type="InterPro" id="IPR013783">
    <property type="entry name" value="Ig-like_fold"/>
</dbReference>
<dbReference type="AlphaFoldDB" id="A0A5K7YGS1"/>
<sequence>MNRLLAIAGLMLLTMGCATHYYRVRGETLTIYLDRPDAKKVTFACSLDDFQPHEARKVDGRWTVSVPGRDPFRYFYVLDGELFLPPCELKENDDFGSQNCIFNPHL</sequence>
<evidence type="ECO:0008006" key="3">
    <source>
        <dbReference type="Google" id="ProtNLM"/>
    </source>
</evidence>
<organism evidence="1 2">
    <name type="scientific">Desulfosarcina alkanivorans</name>
    <dbReference type="NCBI Taxonomy" id="571177"/>
    <lineage>
        <taxon>Bacteria</taxon>
        <taxon>Pseudomonadati</taxon>
        <taxon>Thermodesulfobacteriota</taxon>
        <taxon>Desulfobacteria</taxon>
        <taxon>Desulfobacterales</taxon>
        <taxon>Desulfosarcinaceae</taxon>
        <taxon>Desulfosarcina</taxon>
    </lineage>
</organism>
<dbReference type="PROSITE" id="PS51257">
    <property type="entry name" value="PROKAR_LIPOPROTEIN"/>
    <property type="match status" value="1"/>
</dbReference>
<name>A0A5K7YGS1_9BACT</name>
<gene>
    <name evidence="1" type="ORF">DSCA_22360</name>
</gene>
<evidence type="ECO:0000313" key="1">
    <source>
        <dbReference type="EMBL" id="BBO68306.1"/>
    </source>
</evidence>
<dbReference type="OrthoDB" id="5420901at2"/>
<dbReference type="Proteomes" id="UP000427906">
    <property type="component" value="Chromosome"/>
</dbReference>
<evidence type="ECO:0000313" key="2">
    <source>
        <dbReference type="Proteomes" id="UP000427906"/>
    </source>
</evidence>